<evidence type="ECO:0000313" key="1">
    <source>
        <dbReference type="EMBL" id="KAI0294710.1"/>
    </source>
</evidence>
<accession>A0AAD4LY60</accession>
<gene>
    <name evidence="1" type="ORF">B0F90DRAFT_1223653</name>
</gene>
<protein>
    <submittedName>
        <fullName evidence="1">Uncharacterized protein</fullName>
    </submittedName>
</protein>
<evidence type="ECO:0000313" key="2">
    <source>
        <dbReference type="Proteomes" id="UP001203297"/>
    </source>
</evidence>
<proteinExistence type="predicted"/>
<keyword evidence="2" id="KW-1185">Reference proteome</keyword>
<name>A0AAD4LY60_9AGAM</name>
<sequence length="160" mass="18115">MAIVYQRTGPSKLQFYQFSTGSQHPSAAIHCLEFDQLSTARVTCVECCGDTIIVVIRDGQIGEERGDYIFFVDWRIGRIVQLRKAQLGTYGTLVTFLSSDAILLARRDTFTLELCSLNGIVEMRTRNRRNTFISALIVIGEKPPGIPEWFPWNVPIQKQS</sequence>
<organism evidence="1 2">
    <name type="scientific">Multifurca ochricompacta</name>
    <dbReference type="NCBI Taxonomy" id="376703"/>
    <lineage>
        <taxon>Eukaryota</taxon>
        <taxon>Fungi</taxon>
        <taxon>Dikarya</taxon>
        <taxon>Basidiomycota</taxon>
        <taxon>Agaricomycotina</taxon>
        <taxon>Agaricomycetes</taxon>
        <taxon>Russulales</taxon>
        <taxon>Russulaceae</taxon>
        <taxon>Multifurca</taxon>
    </lineage>
</organism>
<reference evidence="1" key="1">
    <citation type="journal article" date="2022" name="New Phytol.">
        <title>Evolutionary transition to the ectomycorrhizal habit in the genomes of a hyperdiverse lineage of mushroom-forming fungi.</title>
        <authorList>
            <person name="Looney B."/>
            <person name="Miyauchi S."/>
            <person name="Morin E."/>
            <person name="Drula E."/>
            <person name="Courty P.E."/>
            <person name="Kohler A."/>
            <person name="Kuo A."/>
            <person name="LaButti K."/>
            <person name="Pangilinan J."/>
            <person name="Lipzen A."/>
            <person name="Riley R."/>
            <person name="Andreopoulos W."/>
            <person name="He G."/>
            <person name="Johnson J."/>
            <person name="Nolan M."/>
            <person name="Tritt A."/>
            <person name="Barry K.W."/>
            <person name="Grigoriev I.V."/>
            <person name="Nagy L.G."/>
            <person name="Hibbett D."/>
            <person name="Henrissat B."/>
            <person name="Matheny P.B."/>
            <person name="Labbe J."/>
            <person name="Martin F.M."/>
        </authorList>
    </citation>
    <scope>NUCLEOTIDE SEQUENCE</scope>
    <source>
        <strain evidence="1">BPL690</strain>
    </source>
</reference>
<dbReference type="EMBL" id="WTXG01000069">
    <property type="protein sequence ID" value="KAI0294710.1"/>
    <property type="molecule type" value="Genomic_DNA"/>
</dbReference>
<dbReference type="AlphaFoldDB" id="A0AAD4LY60"/>
<comment type="caution">
    <text evidence="1">The sequence shown here is derived from an EMBL/GenBank/DDBJ whole genome shotgun (WGS) entry which is preliminary data.</text>
</comment>
<dbReference type="Proteomes" id="UP001203297">
    <property type="component" value="Unassembled WGS sequence"/>
</dbReference>